<keyword evidence="3" id="KW-1185">Reference proteome</keyword>
<dbReference type="PANTHER" id="PTHR32027:SF9">
    <property type="entry name" value="BLL3847 PROTEIN"/>
    <property type="match status" value="1"/>
</dbReference>
<gene>
    <name evidence="2" type="ORF">CAP51_15950</name>
</gene>
<dbReference type="CDD" id="cd01293">
    <property type="entry name" value="Bact_CD"/>
    <property type="match status" value="1"/>
</dbReference>
<dbReference type="NCBIfam" id="NF005312">
    <property type="entry name" value="PRK06846.1"/>
    <property type="match status" value="1"/>
</dbReference>
<dbReference type="Proteomes" id="UP000196536">
    <property type="component" value="Unassembled WGS sequence"/>
</dbReference>
<comment type="caution">
    <text evidence="2">The sequence shown here is derived from an EMBL/GenBank/DDBJ whole genome shotgun (WGS) entry which is preliminary data.</text>
</comment>
<proteinExistence type="predicted"/>
<reference evidence="2 3" key="1">
    <citation type="submission" date="2017-05" db="EMBL/GenBank/DDBJ databases">
        <title>Acinetobacter populi ANC 5415 (= PBJ7), whole genome shotgun sequencing project.</title>
        <authorList>
            <person name="Nemec A."/>
            <person name="Radolfova-Krizova L."/>
        </authorList>
    </citation>
    <scope>NUCLEOTIDE SEQUENCE [LARGE SCALE GENOMIC DNA]</scope>
    <source>
        <strain evidence="2 3">PBJ7</strain>
    </source>
</reference>
<dbReference type="InterPro" id="IPR032466">
    <property type="entry name" value="Metal_Hydrolase"/>
</dbReference>
<dbReference type="SUPFAM" id="SSF51338">
    <property type="entry name" value="Composite domain of metallo-dependent hydrolases"/>
    <property type="match status" value="1"/>
</dbReference>
<dbReference type="GO" id="GO:0016814">
    <property type="term" value="F:hydrolase activity, acting on carbon-nitrogen (but not peptide) bonds, in cyclic amidines"/>
    <property type="evidence" value="ECO:0007669"/>
    <property type="project" value="TreeGrafter"/>
</dbReference>
<dbReference type="AlphaFoldDB" id="A0A1Z9YU53"/>
<protein>
    <recommendedName>
        <fullName evidence="1">Amidohydrolase 3 domain-containing protein</fullName>
    </recommendedName>
</protein>
<evidence type="ECO:0000259" key="1">
    <source>
        <dbReference type="Pfam" id="PF07969"/>
    </source>
</evidence>
<evidence type="ECO:0000313" key="3">
    <source>
        <dbReference type="Proteomes" id="UP000196536"/>
    </source>
</evidence>
<dbReference type="Gene3D" id="2.30.40.10">
    <property type="entry name" value="Urease, subunit C, domain 1"/>
    <property type="match status" value="1"/>
</dbReference>
<dbReference type="RefSeq" id="WP_087621754.1">
    <property type="nucleotide sequence ID" value="NZ_NEXX01000007.1"/>
</dbReference>
<dbReference type="SUPFAM" id="SSF51556">
    <property type="entry name" value="Metallo-dependent hydrolases"/>
    <property type="match status" value="1"/>
</dbReference>
<dbReference type="EMBL" id="NEXX01000007">
    <property type="protein sequence ID" value="OUY05721.1"/>
    <property type="molecule type" value="Genomic_DNA"/>
</dbReference>
<dbReference type="OrthoDB" id="9815027at2"/>
<dbReference type="InterPro" id="IPR013108">
    <property type="entry name" value="Amidohydro_3"/>
</dbReference>
<evidence type="ECO:0000313" key="2">
    <source>
        <dbReference type="EMBL" id="OUY05721.1"/>
    </source>
</evidence>
<dbReference type="Gene3D" id="3.20.20.140">
    <property type="entry name" value="Metal-dependent hydrolases"/>
    <property type="match status" value="1"/>
</dbReference>
<dbReference type="InterPro" id="IPR052349">
    <property type="entry name" value="Metallo-hydrolase_Enzymes"/>
</dbReference>
<dbReference type="PANTHER" id="PTHR32027">
    <property type="entry name" value="CYTOSINE DEAMINASE"/>
    <property type="match status" value="1"/>
</dbReference>
<organism evidence="2 3">
    <name type="scientific">Acinetobacter populi</name>
    <dbReference type="NCBI Taxonomy" id="1582270"/>
    <lineage>
        <taxon>Bacteria</taxon>
        <taxon>Pseudomonadati</taxon>
        <taxon>Pseudomonadota</taxon>
        <taxon>Gammaproteobacteria</taxon>
        <taxon>Moraxellales</taxon>
        <taxon>Moraxellaceae</taxon>
        <taxon>Acinetobacter</taxon>
    </lineage>
</organism>
<dbReference type="InterPro" id="IPR011059">
    <property type="entry name" value="Metal-dep_hydrolase_composite"/>
</dbReference>
<name>A0A1Z9YU53_9GAMM</name>
<dbReference type="Pfam" id="PF07969">
    <property type="entry name" value="Amidohydro_3"/>
    <property type="match status" value="1"/>
</dbReference>
<accession>A0A1Z9YU53</accession>
<feature type="domain" description="Amidohydrolase 3" evidence="1">
    <location>
        <begin position="174"/>
        <end position="407"/>
    </location>
</feature>
<sequence length="410" mass="46377">MQHHHNYILSNILLEVGFEYDDLGEVQATKTRTVALHIQEGKIVGIYFDALPETLMALPHIDGQGYLALPGIQDAHIHLDKTYYGGTWQAAEQDKSVAEMIAMEKQLLPRQLPVVEQRAQAILDLIISKGAVKTLAHCNVDHSIGVEHFLKTQQVLQQYRSRICGQIVAFPQHGLYRDNTVALMQQVLQLGCDYVGGIDPQTLDGDRQKSLETTFQLALDYKVGIDLHLHERGEVGKQTLKLILRLIEENPQLKNKFHLSHGFVIYDIAQDGELEEYAEQMKRLGITLISGVPIQFRMPLAELHQLGVKVQVGTDSVMDHWYPFGQGDIIERSNVIAQLYGWKNEYSLSRALYFATGILPLNQHGERQWPQIQDAADIMLVQASCSAEAIARVSMRKMTIYRGQVTYQEK</sequence>